<evidence type="ECO:0000256" key="3">
    <source>
        <dbReference type="PIRSR" id="PIRSR036979-1"/>
    </source>
</evidence>
<organism evidence="5 6">
    <name type="scientific">Dendrothele bispora (strain CBS 962.96)</name>
    <dbReference type="NCBI Taxonomy" id="1314807"/>
    <lineage>
        <taxon>Eukaryota</taxon>
        <taxon>Fungi</taxon>
        <taxon>Dikarya</taxon>
        <taxon>Basidiomycota</taxon>
        <taxon>Agaricomycotina</taxon>
        <taxon>Agaricomycetes</taxon>
        <taxon>Agaricomycetidae</taxon>
        <taxon>Agaricales</taxon>
        <taxon>Agaricales incertae sedis</taxon>
        <taxon>Dendrothele</taxon>
    </lineage>
</organism>
<protein>
    <submittedName>
        <fullName evidence="5">Arginase/deacetylase</fullName>
    </submittedName>
</protein>
<feature type="binding site" evidence="3">
    <location>
        <position position="239"/>
    </location>
    <ligand>
        <name>Mn(2+)</name>
        <dbReference type="ChEBI" id="CHEBI:29035"/>
        <label>1</label>
    </ligand>
</feature>
<keyword evidence="6" id="KW-1185">Reference proteome</keyword>
<name>A0A4V4HC97_DENBC</name>
<evidence type="ECO:0000256" key="2">
    <source>
        <dbReference type="ARBA" id="ARBA00022801"/>
    </source>
</evidence>
<feature type="binding site" evidence="3">
    <location>
        <position position="120"/>
    </location>
    <ligand>
        <name>Mn(2+)</name>
        <dbReference type="ChEBI" id="CHEBI:29035"/>
        <label>1</label>
    </ligand>
</feature>
<dbReference type="PANTHER" id="PTHR11358">
    <property type="entry name" value="ARGINASE/AGMATINASE"/>
    <property type="match status" value="1"/>
</dbReference>
<sequence length="319" mass="34712">MPLYIGIIGFPFDTKTGYRPGTRFGPFAIRSGSQRQISGSGRRWTLAWCSSPYAQGSNVLDCGGAPPSPYDNSKAQDQMDAVYKSAFSTPNGEERYREHTKQFALDGKEHPGIVTLGGDHTIVILPILRSLNKIHGLILVIHFDAHLDTWPPTGTTARGSINHGSFFTAAAEEGLLTNTNVHAGIRCKMMGFDNIQHDPMAGLQVITTDDIDDCGVKKVVEKMRQRIGDKPVYLSLDIDVVAGTPEIGGWTSPEVERILRGLTGLNFVADIVEVAPAYEHADITGIAVADIVHGFSFDDIVGEPPRPHVGPFEEGEEFK</sequence>
<feature type="binding site" evidence="3">
    <location>
        <position position="148"/>
    </location>
    <ligand>
        <name>Mn(2+)</name>
        <dbReference type="ChEBI" id="CHEBI:29035"/>
        <label>1</label>
    </ligand>
</feature>
<feature type="binding site" evidence="3">
    <location>
        <position position="237"/>
    </location>
    <ligand>
        <name>Mn(2+)</name>
        <dbReference type="ChEBI" id="CHEBI:29035"/>
        <label>1</label>
    </ligand>
</feature>
<dbReference type="PANTHER" id="PTHR11358:SF26">
    <property type="entry name" value="GUANIDINO ACID HYDROLASE, MITOCHONDRIAL"/>
    <property type="match status" value="1"/>
</dbReference>
<keyword evidence="2" id="KW-0378">Hydrolase</keyword>
<dbReference type="PIRSF" id="PIRSF036979">
    <property type="entry name" value="Arginase"/>
    <property type="match status" value="1"/>
</dbReference>
<evidence type="ECO:0000313" key="6">
    <source>
        <dbReference type="Proteomes" id="UP000297245"/>
    </source>
</evidence>
<dbReference type="InterPro" id="IPR006035">
    <property type="entry name" value="Ureohydrolase"/>
</dbReference>
<dbReference type="AlphaFoldDB" id="A0A4V4HC97"/>
<dbReference type="GO" id="GO:0033389">
    <property type="term" value="P:putrescine biosynthetic process from arginine, via agmatine"/>
    <property type="evidence" value="ECO:0007669"/>
    <property type="project" value="TreeGrafter"/>
</dbReference>
<dbReference type="Gene3D" id="3.40.800.10">
    <property type="entry name" value="Ureohydrolase domain"/>
    <property type="match status" value="1"/>
</dbReference>
<dbReference type="GO" id="GO:0008783">
    <property type="term" value="F:agmatinase activity"/>
    <property type="evidence" value="ECO:0007669"/>
    <property type="project" value="TreeGrafter"/>
</dbReference>
<evidence type="ECO:0000256" key="1">
    <source>
        <dbReference type="ARBA" id="ARBA00022723"/>
    </source>
</evidence>
<comment type="cofactor">
    <cofactor evidence="3">
        <name>Mn(2+)</name>
        <dbReference type="ChEBI" id="CHEBI:29035"/>
    </cofactor>
    <text evidence="3">Binds 2 manganese ions per subunit.</text>
</comment>
<dbReference type="PROSITE" id="PS51409">
    <property type="entry name" value="ARGINASE_2"/>
    <property type="match status" value="1"/>
</dbReference>
<keyword evidence="3" id="KW-0464">Manganese</keyword>
<gene>
    <name evidence="5" type="ORF">K435DRAFT_823208</name>
</gene>
<keyword evidence="1 3" id="KW-0479">Metal-binding</keyword>
<evidence type="ECO:0000313" key="5">
    <source>
        <dbReference type="EMBL" id="THU82455.1"/>
    </source>
</evidence>
<reference evidence="5 6" key="1">
    <citation type="journal article" date="2019" name="Nat. Ecol. Evol.">
        <title>Megaphylogeny resolves global patterns of mushroom evolution.</title>
        <authorList>
            <person name="Varga T."/>
            <person name="Krizsan K."/>
            <person name="Foldi C."/>
            <person name="Dima B."/>
            <person name="Sanchez-Garcia M."/>
            <person name="Sanchez-Ramirez S."/>
            <person name="Szollosi G.J."/>
            <person name="Szarkandi J.G."/>
            <person name="Papp V."/>
            <person name="Albert L."/>
            <person name="Andreopoulos W."/>
            <person name="Angelini C."/>
            <person name="Antonin V."/>
            <person name="Barry K.W."/>
            <person name="Bougher N.L."/>
            <person name="Buchanan P."/>
            <person name="Buyck B."/>
            <person name="Bense V."/>
            <person name="Catcheside P."/>
            <person name="Chovatia M."/>
            <person name="Cooper J."/>
            <person name="Damon W."/>
            <person name="Desjardin D."/>
            <person name="Finy P."/>
            <person name="Geml J."/>
            <person name="Haridas S."/>
            <person name="Hughes K."/>
            <person name="Justo A."/>
            <person name="Karasinski D."/>
            <person name="Kautmanova I."/>
            <person name="Kiss B."/>
            <person name="Kocsube S."/>
            <person name="Kotiranta H."/>
            <person name="LaButti K.M."/>
            <person name="Lechner B.E."/>
            <person name="Liimatainen K."/>
            <person name="Lipzen A."/>
            <person name="Lukacs Z."/>
            <person name="Mihaltcheva S."/>
            <person name="Morgado L.N."/>
            <person name="Niskanen T."/>
            <person name="Noordeloos M.E."/>
            <person name="Ohm R.A."/>
            <person name="Ortiz-Santana B."/>
            <person name="Ovrebo C."/>
            <person name="Racz N."/>
            <person name="Riley R."/>
            <person name="Savchenko A."/>
            <person name="Shiryaev A."/>
            <person name="Soop K."/>
            <person name="Spirin V."/>
            <person name="Szebenyi C."/>
            <person name="Tomsovsky M."/>
            <person name="Tulloss R.E."/>
            <person name="Uehling J."/>
            <person name="Grigoriev I.V."/>
            <person name="Vagvolgyi C."/>
            <person name="Papp T."/>
            <person name="Martin F.M."/>
            <person name="Miettinen O."/>
            <person name="Hibbett D.S."/>
            <person name="Nagy L.G."/>
        </authorList>
    </citation>
    <scope>NUCLEOTIDE SEQUENCE [LARGE SCALE GENOMIC DNA]</scope>
    <source>
        <strain evidence="5 6">CBS 962.96</strain>
    </source>
</reference>
<dbReference type="EMBL" id="ML179730">
    <property type="protein sequence ID" value="THU82455.1"/>
    <property type="molecule type" value="Genomic_DNA"/>
</dbReference>
<dbReference type="GO" id="GO:0046872">
    <property type="term" value="F:metal ion binding"/>
    <property type="evidence" value="ECO:0007669"/>
    <property type="project" value="UniProtKB-KW"/>
</dbReference>
<dbReference type="Proteomes" id="UP000297245">
    <property type="component" value="Unassembled WGS sequence"/>
</dbReference>
<evidence type="ECO:0000256" key="4">
    <source>
        <dbReference type="PROSITE-ProRule" id="PRU00742"/>
    </source>
</evidence>
<dbReference type="InterPro" id="IPR023696">
    <property type="entry name" value="Ureohydrolase_dom_sf"/>
</dbReference>
<feature type="binding site" evidence="3">
    <location>
        <position position="144"/>
    </location>
    <ligand>
        <name>Mn(2+)</name>
        <dbReference type="ChEBI" id="CHEBI:29035"/>
        <label>1</label>
    </ligand>
</feature>
<comment type="similarity">
    <text evidence="4">Belongs to the arginase family.</text>
</comment>
<accession>A0A4V4HC97</accession>
<proteinExistence type="inferred from homology"/>
<dbReference type="OrthoDB" id="288726at2759"/>
<feature type="binding site" evidence="3">
    <location>
        <position position="146"/>
    </location>
    <ligand>
        <name>Mn(2+)</name>
        <dbReference type="ChEBI" id="CHEBI:29035"/>
        <label>1</label>
    </ligand>
</feature>
<dbReference type="Pfam" id="PF00491">
    <property type="entry name" value="Arginase"/>
    <property type="match status" value="1"/>
</dbReference>
<dbReference type="SUPFAM" id="SSF52768">
    <property type="entry name" value="Arginase/deacetylase"/>
    <property type="match status" value="1"/>
</dbReference>